<comment type="caution">
    <text evidence="3">The sequence shown here is derived from an EMBL/GenBank/DDBJ whole genome shotgun (WGS) entry which is preliminary data.</text>
</comment>
<dbReference type="InterPro" id="IPR022185">
    <property type="entry name" value="DUF3712"/>
</dbReference>
<keyword evidence="4" id="KW-1185">Reference proteome</keyword>
<reference evidence="4" key="1">
    <citation type="journal article" date="2023" name="Mol. Phylogenet. Evol.">
        <title>Genome-scale phylogeny and comparative genomics of the fungal order Sordariales.</title>
        <authorList>
            <person name="Hensen N."/>
            <person name="Bonometti L."/>
            <person name="Westerberg I."/>
            <person name="Brannstrom I.O."/>
            <person name="Guillou S."/>
            <person name="Cros-Aarteil S."/>
            <person name="Calhoun S."/>
            <person name="Haridas S."/>
            <person name="Kuo A."/>
            <person name="Mondo S."/>
            <person name="Pangilinan J."/>
            <person name="Riley R."/>
            <person name="LaButti K."/>
            <person name="Andreopoulos B."/>
            <person name="Lipzen A."/>
            <person name="Chen C."/>
            <person name="Yan M."/>
            <person name="Daum C."/>
            <person name="Ng V."/>
            <person name="Clum A."/>
            <person name="Steindorff A."/>
            <person name="Ohm R.A."/>
            <person name="Martin F."/>
            <person name="Silar P."/>
            <person name="Natvig D.O."/>
            <person name="Lalanne C."/>
            <person name="Gautier V."/>
            <person name="Ament-Velasquez S.L."/>
            <person name="Kruys A."/>
            <person name="Hutchinson M.I."/>
            <person name="Powell A.J."/>
            <person name="Barry K."/>
            <person name="Miller A.N."/>
            <person name="Grigoriev I.V."/>
            <person name="Debuchy R."/>
            <person name="Gladieux P."/>
            <person name="Hiltunen Thoren M."/>
            <person name="Johannesson H."/>
        </authorList>
    </citation>
    <scope>NUCLEOTIDE SEQUENCE [LARGE SCALE GENOMIC DNA]</scope>
    <source>
        <strain evidence="4">CBS 284.82</strain>
    </source>
</reference>
<feature type="transmembrane region" description="Helical" evidence="2">
    <location>
        <begin position="61"/>
        <end position="80"/>
    </location>
</feature>
<dbReference type="AlphaFoldDB" id="A0AAN6PCM8"/>
<dbReference type="InterPro" id="IPR046368">
    <property type="entry name" value="Tag1"/>
</dbReference>
<keyword evidence="2" id="KW-0812">Transmembrane</keyword>
<proteinExistence type="predicted"/>
<evidence type="ECO:0000313" key="3">
    <source>
        <dbReference type="EMBL" id="KAK4038492.1"/>
    </source>
</evidence>
<gene>
    <name evidence="3" type="ORF">C8A01DRAFT_17420</name>
</gene>
<evidence type="ECO:0000256" key="2">
    <source>
        <dbReference type="SAM" id="Phobius"/>
    </source>
</evidence>
<feature type="region of interest" description="Disordered" evidence="1">
    <location>
        <begin position="1"/>
        <end position="27"/>
    </location>
</feature>
<name>A0AAN6PCM8_9PEZI</name>
<accession>A0AAN6PCM8</accession>
<dbReference type="EMBL" id="MU854427">
    <property type="protein sequence ID" value="KAK4038492.1"/>
    <property type="molecule type" value="Genomic_DNA"/>
</dbReference>
<dbReference type="PANTHER" id="PTHR35895">
    <property type="entry name" value="CHROMOSOME 16, WHOLE GENOME SHOTGUN SEQUENCE"/>
    <property type="match status" value="1"/>
</dbReference>
<sequence>MATQPEGGPKSSATQGADSAGPRADNVQDVASSFDHGDVDKEQRAVLSLWQKIKQHVRRRWWMYLIAIIILLAILLPILFKVIIPAIIKNIVDNQSLPVKGGALNFTAPTRLHINLDTSLDTPLGVKIDPLALSLLRPPTDGAAGTETPFLTIQMPEQHINHETEVAIPDQIVDILDYEQLVAWFNEFFDKETADLRLKADQLSAHLGALDYQVDLDKTVKVPGLNYLKGFGVRDMQFTIPPGPSGHNMKGHLNIPNAGVLTLGMGNVSFNVMSGDVNLGLVYIDNLDLKPGNNTPPFVGDFYFDALVPNLAAFMETQRGPLADGMVELNATGNSTFHNGQRIKYAEGVLNGKHIPFRIPATTLVLDVLSGVLAGGTSGSELPLLDTLGDVLGNKTLFGQVLGYFEPGSVGGGAPGAGSNADDTETAKVKRTAAQALGRSMQMNLFRLGLRTLRSKF</sequence>
<evidence type="ECO:0000313" key="4">
    <source>
        <dbReference type="Proteomes" id="UP001303115"/>
    </source>
</evidence>
<dbReference type="PANTHER" id="PTHR35895:SF2">
    <property type="match status" value="1"/>
</dbReference>
<dbReference type="GO" id="GO:0000329">
    <property type="term" value="C:fungal-type vacuole membrane"/>
    <property type="evidence" value="ECO:0007669"/>
    <property type="project" value="InterPro"/>
</dbReference>
<organism evidence="3 4">
    <name type="scientific">Parachaetomium inaequale</name>
    <dbReference type="NCBI Taxonomy" id="2588326"/>
    <lineage>
        <taxon>Eukaryota</taxon>
        <taxon>Fungi</taxon>
        <taxon>Dikarya</taxon>
        <taxon>Ascomycota</taxon>
        <taxon>Pezizomycotina</taxon>
        <taxon>Sordariomycetes</taxon>
        <taxon>Sordariomycetidae</taxon>
        <taxon>Sordariales</taxon>
        <taxon>Chaetomiaceae</taxon>
        <taxon>Parachaetomium</taxon>
    </lineage>
</organism>
<dbReference type="Proteomes" id="UP001303115">
    <property type="component" value="Unassembled WGS sequence"/>
</dbReference>
<keyword evidence="2" id="KW-0472">Membrane</keyword>
<dbReference type="Pfam" id="PF12505">
    <property type="entry name" value="DUF3712"/>
    <property type="match status" value="1"/>
</dbReference>
<evidence type="ECO:0000256" key="1">
    <source>
        <dbReference type="SAM" id="MobiDB-lite"/>
    </source>
</evidence>
<protein>
    <submittedName>
        <fullName evidence="3">Uncharacterized protein</fullName>
    </submittedName>
</protein>
<keyword evidence="2" id="KW-1133">Transmembrane helix</keyword>